<dbReference type="AlphaFoldDB" id="A0A8S0R7Y8"/>
<comment type="caution">
    <text evidence="1">The sequence shown here is derived from an EMBL/GenBank/DDBJ whole genome shotgun (WGS) entry which is preliminary data.</text>
</comment>
<accession>A0A8S0R7Y8</accession>
<keyword evidence="2" id="KW-1185">Reference proteome</keyword>
<sequence length="198" mass="22346">WLIRGKWTLGLSKFSNKFDHFFRPKNRDFISKFHICPSHLQPRITQALSSTGPLSLSQIYSRQRFEQEQNQPCGPSSSTPDRRGIIPINASNSLIAKTIASICTCNLRLGLHISRRRVVSSSNLSNHAHVMDPYFLTENKEYKDFKNKDFREIYSYKVLVGDAFDSEKEESNGSSDEADKVDKAALGIDVSCTGVVIS</sequence>
<gene>
    <name evidence="1" type="ORF">OLEA9_A014893</name>
</gene>
<dbReference type="EMBL" id="CACTIH010002191">
    <property type="protein sequence ID" value="CAA2974681.1"/>
    <property type="molecule type" value="Genomic_DNA"/>
</dbReference>
<name>A0A8S0R7Y8_OLEEU</name>
<protein>
    <submittedName>
        <fullName evidence="1">Uncharacterized protein</fullName>
    </submittedName>
</protein>
<evidence type="ECO:0000313" key="2">
    <source>
        <dbReference type="Proteomes" id="UP000594638"/>
    </source>
</evidence>
<reference evidence="1 2" key="1">
    <citation type="submission" date="2019-12" db="EMBL/GenBank/DDBJ databases">
        <authorList>
            <person name="Alioto T."/>
            <person name="Alioto T."/>
            <person name="Gomez Garrido J."/>
        </authorList>
    </citation>
    <scope>NUCLEOTIDE SEQUENCE [LARGE SCALE GENOMIC DNA]</scope>
</reference>
<dbReference type="Proteomes" id="UP000594638">
    <property type="component" value="Unassembled WGS sequence"/>
</dbReference>
<evidence type="ECO:0000313" key="1">
    <source>
        <dbReference type="EMBL" id="CAA2974681.1"/>
    </source>
</evidence>
<dbReference type="Gramene" id="OE9A014893T1">
    <property type="protein sequence ID" value="OE9A014893C1"/>
    <property type="gene ID" value="OE9A014893"/>
</dbReference>
<feature type="non-terminal residue" evidence="1">
    <location>
        <position position="1"/>
    </location>
</feature>
<feature type="non-terminal residue" evidence="1">
    <location>
        <position position="198"/>
    </location>
</feature>
<proteinExistence type="predicted"/>
<organism evidence="1 2">
    <name type="scientific">Olea europaea subsp. europaea</name>
    <dbReference type="NCBI Taxonomy" id="158383"/>
    <lineage>
        <taxon>Eukaryota</taxon>
        <taxon>Viridiplantae</taxon>
        <taxon>Streptophyta</taxon>
        <taxon>Embryophyta</taxon>
        <taxon>Tracheophyta</taxon>
        <taxon>Spermatophyta</taxon>
        <taxon>Magnoliopsida</taxon>
        <taxon>eudicotyledons</taxon>
        <taxon>Gunneridae</taxon>
        <taxon>Pentapetalae</taxon>
        <taxon>asterids</taxon>
        <taxon>lamiids</taxon>
        <taxon>Lamiales</taxon>
        <taxon>Oleaceae</taxon>
        <taxon>Oleeae</taxon>
        <taxon>Olea</taxon>
    </lineage>
</organism>